<dbReference type="Pfam" id="PF00565">
    <property type="entry name" value="SNase"/>
    <property type="match status" value="1"/>
</dbReference>
<evidence type="ECO:0000256" key="3">
    <source>
        <dbReference type="ARBA" id="ARBA00022801"/>
    </source>
</evidence>
<dbReference type="STRING" id="714315.GCA_000516535_01897"/>
<name>A0A510JCY5_9FUSO</name>
<evidence type="ECO:0000259" key="4">
    <source>
        <dbReference type="PROSITE" id="PS50830"/>
    </source>
</evidence>
<keyword evidence="2" id="KW-0255">Endonuclease</keyword>
<reference evidence="5 6" key="1">
    <citation type="submission" date="2019-07" db="EMBL/GenBank/DDBJ databases">
        <title>Complete Genome Sequence of Leptotrichia goodfellowii Strain JCM 16774.</title>
        <authorList>
            <person name="Watanabe S."/>
            <person name="Cui L."/>
        </authorList>
    </citation>
    <scope>NUCLEOTIDE SEQUENCE [LARGE SCALE GENOMIC DNA]</scope>
    <source>
        <strain evidence="5 6">JCM16774</strain>
    </source>
</reference>
<dbReference type="InterPro" id="IPR035437">
    <property type="entry name" value="SNase_OB-fold_sf"/>
</dbReference>
<evidence type="ECO:0000256" key="1">
    <source>
        <dbReference type="ARBA" id="ARBA00022722"/>
    </source>
</evidence>
<keyword evidence="3" id="KW-0378">Hydrolase</keyword>
<evidence type="ECO:0000256" key="2">
    <source>
        <dbReference type="ARBA" id="ARBA00022759"/>
    </source>
</evidence>
<dbReference type="GO" id="GO:0004519">
    <property type="term" value="F:endonuclease activity"/>
    <property type="evidence" value="ECO:0007669"/>
    <property type="project" value="UniProtKB-KW"/>
</dbReference>
<organism evidence="5 6">
    <name type="scientific">Pseudoleptotrichia goodfellowii</name>
    <dbReference type="NCBI Taxonomy" id="157692"/>
    <lineage>
        <taxon>Bacteria</taxon>
        <taxon>Fusobacteriati</taxon>
        <taxon>Fusobacteriota</taxon>
        <taxon>Fusobacteriia</taxon>
        <taxon>Fusobacteriales</taxon>
        <taxon>Leptotrichiaceae</taxon>
        <taxon>Pseudoleptotrichia</taxon>
    </lineage>
</organism>
<protein>
    <submittedName>
        <fullName evidence="5">Nuclease-like protein</fullName>
    </submittedName>
</protein>
<gene>
    <name evidence="5" type="ORF">JCM16774_1892</name>
</gene>
<dbReference type="InterPro" id="IPR016071">
    <property type="entry name" value="Staphylococal_nuclease_OB-fold"/>
</dbReference>
<dbReference type="EMBL" id="AP019822">
    <property type="protein sequence ID" value="BBM36946.1"/>
    <property type="molecule type" value="Genomic_DNA"/>
</dbReference>
<dbReference type="GO" id="GO:0016787">
    <property type="term" value="F:hydrolase activity"/>
    <property type="evidence" value="ECO:0007669"/>
    <property type="project" value="UniProtKB-KW"/>
</dbReference>
<dbReference type="AlphaFoldDB" id="A0A510JCY5"/>
<dbReference type="SUPFAM" id="SSF50199">
    <property type="entry name" value="Staphylococcal nuclease"/>
    <property type="match status" value="1"/>
</dbReference>
<dbReference type="SMART" id="SM00318">
    <property type="entry name" value="SNc"/>
    <property type="match status" value="1"/>
</dbReference>
<proteinExistence type="predicted"/>
<dbReference type="PANTHER" id="PTHR12302">
    <property type="entry name" value="EBNA2 BINDING PROTEIN P100"/>
    <property type="match status" value="1"/>
</dbReference>
<sequence>MKKILILIVMLFLSIPIFSENYRVLCISDGDTIAVKKAENGKITGKLIKIRLFGIDAPELKQDYGYESKQALMNFIKNKDVKIEGKKKDRYGRLIGVVYLNNENINEKMVKTGNAWWYEQYDRKNLKMKQYQESAQKSRIGLFAKKDYVTPWEFRKRKKR</sequence>
<feature type="domain" description="TNase-like" evidence="4">
    <location>
        <begin position="18"/>
        <end position="145"/>
    </location>
</feature>
<accession>A0A510JCY5</accession>
<dbReference type="KEGG" id="lgo:JCM16774_1892"/>
<keyword evidence="1" id="KW-0540">Nuclease</keyword>
<evidence type="ECO:0000313" key="5">
    <source>
        <dbReference type="EMBL" id="BBM36946.1"/>
    </source>
</evidence>
<evidence type="ECO:0000313" key="6">
    <source>
        <dbReference type="Proteomes" id="UP000321606"/>
    </source>
</evidence>
<dbReference type="OrthoDB" id="9805504at2"/>
<dbReference type="PROSITE" id="PS50830">
    <property type="entry name" value="TNASE_3"/>
    <property type="match status" value="1"/>
</dbReference>
<dbReference type="Proteomes" id="UP000321606">
    <property type="component" value="Chromosome"/>
</dbReference>
<dbReference type="RefSeq" id="WP_026738115.1">
    <property type="nucleotide sequence ID" value="NZ_AP019822.1"/>
</dbReference>
<dbReference type="PANTHER" id="PTHR12302:SF3">
    <property type="entry name" value="SERINE_THREONINE-PROTEIN KINASE 31"/>
    <property type="match status" value="1"/>
</dbReference>
<dbReference type="Gene3D" id="2.40.50.90">
    <property type="match status" value="1"/>
</dbReference>